<keyword evidence="8 9" id="KW-0472">Membrane</keyword>
<evidence type="ECO:0000256" key="8">
    <source>
        <dbReference type="ARBA" id="ARBA00023136"/>
    </source>
</evidence>
<keyword evidence="11" id="KW-1185">Reference proteome</keyword>
<evidence type="ECO:0000256" key="4">
    <source>
        <dbReference type="ARBA" id="ARBA00022643"/>
    </source>
</evidence>
<evidence type="ECO:0000256" key="5">
    <source>
        <dbReference type="ARBA" id="ARBA00022692"/>
    </source>
</evidence>
<gene>
    <name evidence="10" type="ORF">CU669_19260</name>
</gene>
<dbReference type="Pfam" id="PF03116">
    <property type="entry name" value="NQR2_RnfD_RnfE"/>
    <property type="match status" value="1"/>
</dbReference>
<keyword evidence="4" id="KW-0288">FMN</keyword>
<keyword evidence="5 9" id="KW-0812">Transmembrane</keyword>
<accession>A0A364NTW0</accession>
<reference evidence="10 11" key="1">
    <citation type="submission" date="2017-11" db="EMBL/GenBank/DDBJ databases">
        <title>Draft genome sequence of magnetotactic bacterium Magnetospirillum kuznetsovii LBB-42.</title>
        <authorList>
            <person name="Grouzdev D.S."/>
            <person name="Rysina M.S."/>
            <person name="Baslerov R.V."/>
            <person name="Koziaeva V."/>
        </authorList>
    </citation>
    <scope>NUCLEOTIDE SEQUENCE [LARGE SCALE GENOMIC DNA]</scope>
    <source>
        <strain evidence="10 11">LBB-42</strain>
    </source>
</reference>
<comment type="caution">
    <text evidence="10">The sequence shown here is derived from an EMBL/GenBank/DDBJ whole genome shotgun (WGS) entry which is preliminary data.</text>
</comment>
<keyword evidence="6" id="KW-1278">Translocase</keyword>
<dbReference type="GO" id="GO:0005886">
    <property type="term" value="C:plasma membrane"/>
    <property type="evidence" value="ECO:0007669"/>
    <property type="project" value="TreeGrafter"/>
</dbReference>
<feature type="transmembrane region" description="Helical" evidence="9">
    <location>
        <begin position="12"/>
        <end position="30"/>
    </location>
</feature>
<evidence type="ECO:0000256" key="2">
    <source>
        <dbReference type="ARBA" id="ARBA00022553"/>
    </source>
</evidence>
<dbReference type="InterPro" id="IPR004338">
    <property type="entry name" value="NqrB/RnfD"/>
</dbReference>
<dbReference type="PANTHER" id="PTHR30578">
    <property type="entry name" value="ELECTRON TRANSPORT COMPLEX PROTEIN RNFD"/>
    <property type="match status" value="1"/>
</dbReference>
<evidence type="ECO:0000256" key="7">
    <source>
        <dbReference type="ARBA" id="ARBA00022989"/>
    </source>
</evidence>
<evidence type="ECO:0000256" key="9">
    <source>
        <dbReference type="SAM" id="Phobius"/>
    </source>
</evidence>
<evidence type="ECO:0000256" key="3">
    <source>
        <dbReference type="ARBA" id="ARBA00022630"/>
    </source>
</evidence>
<dbReference type="OrthoDB" id="9786134at2"/>
<dbReference type="EMBL" id="PGTO01000027">
    <property type="protein sequence ID" value="RAU20307.1"/>
    <property type="molecule type" value="Genomic_DNA"/>
</dbReference>
<feature type="transmembrane region" description="Helical" evidence="9">
    <location>
        <begin position="212"/>
        <end position="230"/>
    </location>
</feature>
<dbReference type="AlphaFoldDB" id="A0A364NTW0"/>
<name>A0A364NTW0_9PROT</name>
<keyword evidence="7 9" id="KW-1133">Transmembrane helix</keyword>
<evidence type="ECO:0008006" key="12">
    <source>
        <dbReference type="Google" id="ProtNLM"/>
    </source>
</evidence>
<evidence type="ECO:0000256" key="6">
    <source>
        <dbReference type="ARBA" id="ARBA00022967"/>
    </source>
</evidence>
<organism evidence="10 11">
    <name type="scientific">Paramagnetospirillum kuznetsovii</name>
    <dbReference type="NCBI Taxonomy" id="2053833"/>
    <lineage>
        <taxon>Bacteria</taxon>
        <taxon>Pseudomonadati</taxon>
        <taxon>Pseudomonadota</taxon>
        <taxon>Alphaproteobacteria</taxon>
        <taxon>Rhodospirillales</taxon>
        <taxon>Magnetospirillaceae</taxon>
        <taxon>Paramagnetospirillum</taxon>
    </lineage>
</organism>
<feature type="transmembrane region" description="Helical" evidence="9">
    <location>
        <begin position="107"/>
        <end position="126"/>
    </location>
</feature>
<feature type="transmembrane region" description="Helical" evidence="9">
    <location>
        <begin position="132"/>
        <end position="151"/>
    </location>
</feature>
<proteinExistence type="predicted"/>
<sequence length="275" mass="30410">MLTIPRWGRDARHIQLLVLILLLGVNLTAVDFGANLSAALVAVVTAVVTQAACSRWIGLPRVEWRSAVIAALSLTLLLRGDTLWVHALAALVAIAAKFFVRVGGKHIFNPSALGIAVLIFSTEHAWVSPGQWGNSLWFATLLALLASWVLYASRRTDITLFYLLSHCGLLLARAWWLGDPITIPLNQLQNGSLLLFAFFMISDPRTIPDARWGRLIFAVSVAALAHWLAFSWHFRPALYAALIGLSPLIPLIDRLFPADRFQWQNDTRKEGLSSC</sequence>
<evidence type="ECO:0000313" key="10">
    <source>
        <dbReference type="EMBL" id="RAU20307.1"/>
    </source>
</evidence>
<evidence type="ECO:0000313" key="11">
    <source>
        <dbReference type="Proteomes" id="UP000251075"/>
    </source>
</evidence>
<evidence type="ECO:0000256" key="1">
    <source>
        <dbReference type="ARBA" id="ARBA00022448"/>
    </source>
</evidence>
<keyword evidence="2" id="KW-0597">Phosphoprotein</keyword>
<keyword evidence="1" id="KW-0813">Transport</keyword>
<dbReference type="PANTHER" id="PTHR30578:SF0">
    <property type="entry name" value="ION-TRANSLOCATING OXIDOREDUCTASE COMPLEX SUBUNIT D"/>
    <property type="match status" value="1"/>
</dbReference>
<protein>
    <recommendedName>
        <fullName evidence="12">Na+-transporting NADH:ubiquinone oxidoreductase, subunit NqrB</fullName>
    </recommendedName>
</protein>
<feature type="transmembrane region" description="Helical" evidence="9">
    <location>
        <begin position="84"/>
        <end position="100"/>
    </location>
</feature>
<dbReference type="Proteomes" id="UP000251075">
    <property type="component" value="Unassembled WGS sequence"/>
</dbReference>
<keyword evidence="3" id="KW-0285">Flavoprotein</keyword>
<dbReference type="GO" id="GO:0055085">
    <property type="term" value="P:transmembrane transport"/>
    <property type="evidence" value="ECO:0007669"/>
    <property type="project" value="InterPro"/>
</dbReference>
<feature type="transmembrane region" description="Helical" evidence="9">
    <location>
        <begin position="158"/>
        <end position="177"/>
    </location>
</feature>